<proteinExistence type="predicted"/>
<dbReference type="InterPro" id="IPR055259">
    <property type="entry name" value="YkvP/CgeB_Glyco_trans-like"/>
</dbReference>
<dbReference type="AlphaFoldDB" id="A0A059Y0W7"/>
<dbReference type="KEGG" id="lfp:Y981_11915"/>
<organism evidence="2 3">
    <name type="scientific">Leptospirillum ferriphilum YSK</name>
    <dbReference type="NCBI Taxonomy" id="1441628"/>
    <lineage>
        <taxon>Bacteria</taxon>
        <taxon>Pseudomonadati</taxon>
        <taxon>Nitrospirota</taxon>
        <taxon>Nitrospiria</taxon>
        <taxon>Nitrospirales</taxon>
        <taxon>Nitrospiraceae</taxon>
        <taxon>Leptospirillum</taxon>
    </lineage>
</organism>
<evidence type="ECO:0000313" key="3">
    <source>
        <dbReference type="Proteomes" id="UP000027059"/>
    </source>
</evidence>
<dbReference type="HOGENOM" id="CLU_852050_0_0_0"/>
<gene>
    <name evidence="2" type="ORF">Y981_11915</name>
</gene>
<dbReference type="OrthoDB" id="9800484at2"/>
<evidence type="ECO:0000313" key="2">
    <source>
        <dbReference type="EMBL" id="AIA31181.1"/>
    </source>
</evidence>
<accession>A0A059Y0W7</accession>
<dbReference type="Pfam" id="PF13524">
    <property type="entry name" value="Glyco_trans_1_2"/>
    <property type="match status" value="1"/>
</dbReference>
<sequence length="326" mass="37259">MNLLMSYTAIPHTTGVFLEKALRRLASVVTYGPTAGEDIFRAWNLLSLLPYRKSHDIFLGNGSDRELRDGLPEFWRPDAFLFVESGILYRCEFLKSLDCPKACYLIDTHLHPDSHLAMAREFDLVFLAQKTFVPRFQEELDRPVIWLPLACDPELHCPYPVAEEVDVTFAGSIQSPLQERTRRLKRLSTRFSVRTERVFLDSMPRFLSTGRLLFNASVKNDLNMRVFESLAIGKCLLTDDVPGLRDLFVPGEDLAIYDDRSLVDVARTLLDHPEIRTRMAASGRKKVLESHTYLHRARTILSTLESSLKRGSFVPEGADHDEHTHV</sequence>
<dbReference type="RefSeq" id="WP_038506300.1">
    <property type="nucleotide sequence ID" value="NZ_CP007243.1"/>
</dbReference>
<reference evidence="2 3" key="2">
    <citation type="journal article" date="2015" name="Biomed. Res. Int.">
        <title>Effects of Arsenite Resistance on the Growth and Functional Gene Expression of Leptospirillum ferriphilum and Acidithiobacillus thiooxidans in Pure Culture and Coculture.</title>
        <authorList>
            <person name="Jiang H."/>
            <person name="Liang Y."/>
            <person name="Yin H."/>
            <person name="Xiao Y."/>
            <person name="Guo X."/>
            <person name="Xu Y."/>
            <person name="Hu Q."/>
            <person name="Liu H."/>
            <person name="Liu X."/>
        </authorList>
    </citation>
    <scope>NUCLEOTIDE SEQUENCE [LARGE SCALE GENOMIC DNA]</scope>
    <source>
        <strain evidence="2 3">YSK</strain>
    </source>
</reference>
<keyword evidence="3" id="KW-1185">Reference proteome</keyword>
<dbReference type="Gene3D" id="3.40.50.2000">
    <property type="entry name" value="Glycogen Phosphorylase B"/>
    <property type="match status" value="1"/>
</dbReference>
<dbReference type="Proteomes" id="UP000027059">
    <property type="component" value="Chromosome"/>
</dbReference>
<reference evidence="3" key="1">
    <citation type="submission" date="2014-02" db="EMBL/GenBank/DDBJ databases">
        <title>Complete genome sequence and comparative genomic analysis of the nitrogen-fixing bacterium Leptospirillum ferriphilum YSK.</title>
        <authorList>
            <person name="Guo X."/>
            <person name="Yin H."/>
            <person name="Liang Y."/>
            <person name="Hu Q."/>
            <person name="Ma L."/>
            <person name="Xiao Y."/>
            <person name="Zhang X."/>
            <person name="Qiu G."/>
            <person name="Liu X."/>
        </authorList>
    </citation>
    <scope>NUCLEOTIDE SEQUENCE [LARGE SCALE GENOMIC DNA]</scope>
    <source>
        <strain evidence="3">YSK</strain>
    </source>
</reference>
<feature type="domain" description="Spore protein YkvP/CgeB glycosyl transferase-like" evidence="1">
    <location>
        <begin position="193"/>
        <end position="301"/>
    </location>
</feature>
<name>A0A059Y0W7_9BACT</name>
<protein>
    <recommendedName>
        <fullName evidence="1">Spore protein YkvP/CgeB glycosyl transferase-like domain-containing protein</fullName>
    </recommendedName>
</protein>
<dbReference type="SUPFAM" id="SSF53756">
    <property type="entry name" value="UDP-Glycosyltransferase/glycogen phosphorylase"/>
    <property type="match status" value="1"/>
</dbReference>
<dbReference type="EMBL" id="CP007243">
    <property type="protein sequence ID" value="AIA31181.1"/>
    <property type="molecule type" value="Genomic_DNA"/>
</dbReference>
<evidence type="ECO:0000259" key="1">
    <source>
        <dbReference type="Pfam" id="PF13524"/>
    </source>
</evidence>